<proteinExistence type="predicted"/>
<evidence type="ECO:0008006" key="5">
    <source>
        <dbReference type="Google" id="ProtNLM"/>
    </source>
</evidence>
<dbReference type="GO" id="GO:0000150">
    <property type="term" value="F:DNA strand exchange activity"/>
    <property type="evidence" value="ECO:0007669"/>
    <property type="project" value="InterPro"/>
</dbReference>
<dbReference type="SMART" id="SM00857">
    <property type="entry name" value="Resolvase"/>
    <property type="match status" value="1"/>
</dbReference>
<name>A0A2S3ZJ68_9MICO</name>
<dbReference type="PANTHER" id="PTHR30461:SF23">
    <property type="entry name" value="DNA RECOMBINASE-RELATED"/>
    <property type="match status" value="1"/>
</dbReference>
<dbReference type="InterPro" id="IPR036162">
    <property type="entry name" value="Resolvase-like_N_sf"/>
</dbReference>
<dbReference type="InterPro" id="IPR006119">
    <property type="entry name" value="Resolv_N"/>
</dbReference>
<dbReference type="Proteomes" id="UP000237340">
    <property type="component" value="Unassembled WGS sequence"/>
</dbReference>
<dbReference type="InterPro" id="IPR011109">
    <property type="entry name" value="DNA_bind_recombinase_dom"/>
</dbReference>
<dbReference type="PROSITE" id="PS51736">
    <property type="entry name" value="RECOMBINASES_3"/>
    <property type="match status" value="1"/>
</dbReference>
<dbReference type="Pfam" id="PF00239">
    <property type="entry name" value="Resolvase"/>
    <property type="match status" value="1"/>
</dbReference>
<organism evidence="3 4">
    <name type="scientific">Cryobacterium zongtaii</name>
    <dbReference type="NCBI Taxonomy" id="1259217"/>
    <lineage>
        <taxon>Bacteria</taxon>
        <taxon>Bacillati</taxon>
        <taxon>Actinomycetota</taxon>
        <taxon>Actinomycetes</taxon>
        <taxon>Micrococcales</taxon>
        <taxon>Microbacteriaceae</taxon>
        <taxon>Cryobacterium</taxon>
    </lineage>
</organism>
<dbReference type="InterPro" id="IPR050639">
    <property type="entry name" value="SSR_resolvase"/>
</dbReference>
<dbReference type="EMBL" id="PPXD01000007">
    <property type="protein sequence ID" value="POH67624.1"/>
    <property type="molecule type" value="Genomic_DNA"/>
</dbReference>
<dbReference type="InterPro" id="IPR038109">
    <property type="entry name" value="DNA_bind_recomb_sf"/>
</dbReference>
<reference evidence="3 4" key="1">
    <citation type="submission" date="2018-01" db="EMBL/GenBank/DDBJ databases">
        <title>Cryobacterium sp. nov., from glaciers in China.</title>
        <authorList>
            <person name="Liu Q."/>
            <person name="Xin Y.-H."/>
        </authorList>
    </citation>
    <scope>NUCLEOTIDE SEQUENCE [LARGE SCALE GENOMIC DNA]</scope>
    <source>
        <strain evidence="3 4">TMN-42</strain>
    </source>
</reference>
<dbReference type="PANTHER" id="PTHR30461">
    <property type="entry name" value="DNA-INVERTASE FROM LAMBDOID PROPHAGE"/>
    <property type="match status" value="1"/>
</dbReference>
<dbReference type="Gene3D" id="3.40.50.1390">
    <property type="entry name" value="Resolvase, N-terminal catalytic domain"/>
    <property type="match status" value="1"/>
</dbReference>
<comment type="caution">
    <text evidence="3">The sequence shown here is derived from an EMBL/GenBank/DDBJ whole genome shotgun (WGS) entry which is preliminary data.</text>
</comment>
<dbReference type="PROSITE" id="PS51737">
    <property type="entry name" value="RECOMBINASE_DNA_BIND"/>
    <property type="match status" value="1"/>
</dbReference>
<keyword evidence="4" id="KW-1185">Reference proteome</keyword>
<feature type="domain" description="Recombinase" evidence="2">
    <location>
        <begin position="194"/>
        <end position="307"/>
    </location>
</feature>
<evidence type="ECO:0000313" key="3">
    <source>
        <dbReference type="EMBL" id="POH67624.1"/>
    </source>
</evidence>
<accession>A0A2S3ZJ68</accession>
<protein>
    <recommendedName>
        <fullName evidence="5">Recombinase family protein</fullName>
    </recommendedName>
</protein>
<evidence type="ECO:0000259" key="2">
    <source>
        <dbReference type="PROSITE" id="PS51737"/>
    </source>
</evidence>
<sequence length="500" mass="53705">MTPFPSAGIGPAPLRLARVWRLRSNPRQTTPPAGHVDSISYMTRRAALYFRQSLDVQEGIDRQRTRCRALVAARGWTVAGEYTDNDTSATKKRGETTAWATMLTDAKAGNFDIVVAVDLDRLVRTVRDLISLTETGVKVLTVDGEIDLTTADGEFRATMLAGIASFETRRKGERQKRANAARASLGLRSGGRRPFGFDQDGVTVRPIEAEAIRDGYNSLIAGVPLGGIARDWNARGLVSGQARSKAGHKGEASPWSPGSVRLVLLNPRNMGKRAHLGEIVADAVWPALVDESTWLATSAVLRDPARRSGKPNGRYLLSGLAVCGICGATAHAGANARAGVRGYRCSGSTGHFARKAQPVEEFVGAAIVARASLPEANEMLFDTERPDIADLNSELNMARERLVAIAVDYADGALTASQLRAITARLRERISGLESKLADGARVDILGPLISAPNVGAAWEAMPVAQQRTIIALLARVTLHPPGRGTRTFRPESVGIDWLL</sequence>
<evidence type="ECO:0000259" key="1">
    <source>
        <dbReference type="PROSITE" id="PS51736"/>
    </source>
</evidence>
<dbReference type="GO" id="GO:0003677">
    <property type="term" value="F:DNA binding"/>
    <property type="evidence" value="ECO:0007669"/>
    <property type="project" value="InterPro"/>
</dbReference>
<dbReference type="CDD" id="cd00338">
    <property type="entry name" value="Ser_Recombinase"/>
    <property type="match status" value="1"/>
</dbReference>
<dbReference type="AlphaFoldDB" id="A0A2S3ZJ68"/>
<dbReference type="Gene3D" id="3.90.1750.20">
    <property type="entry name" value="Putative Large Serine Recombinase, Chain B, Domain 2"/>
    <property type="match status" value="1"/>
</dbReference>
<evidence type="ECO:0000313" key="4">
    <source>
        <dbReference type="Proteomes" id="UP000237340"/>
    </source>
</evidence>
<feature type="domain" description="Resolvase/invertase-type recombinase catalytic" evidence="1">
    <location>
        <begin position="45"/>
        <end position="186"/>
    </location>
</feature>
<gene>
    <name evidence="3" type="ORF">C3B61_06940</name>
</gene>
<dbReference type="SUPFAM" id="SSF53041">
    <property type="entry name" value="Resolvase-like"/>
    <property type="match status" value="1"/>
</dbReference>
<dbReference type="Pfam" id="PF07508">
    <property type="entry name" value="Recombinase"/>
    <property type="match status" value="1"/>
</dbReference>